<accession>F0X0S4</accession>
<proteinExistence type="predicted"/>
<name>F0X0S4_9STRA</name>
<gene>
    <name evidence="1" type="primary">AlNc14C514G12018</name>
    <name evidence="1" type="ORF">ALNC14_135120</name>
</gene>
<organism evidence="1">
    <name type="scientific">Albugo laibachii Nc14</name>
    <dbReference type="NCBI Taxonomy" id="890382"/>
    <lineage>
        <taxon>Eukaryota</taxon>
        <taxon>Sar</taxon>
        <taxon>Stramenopiles</taxon>
        <taxon>Oomycota</taxon>
        <taxon>Peronosporomycetes</taxon>
        <taxon>Albuginales</taxon>
        <taxon>Albuginaceae</taxon>
        <taxon>Albugo</taxon>
    </lineage>
</organism>
<dbReference type="EMBL" id="FR824549">
    <property type="protein sequence ID" value="CCA27368.1"/>
    <property type="molecule type" value="Genomic_DNA"/>
</dbReference>
<reference evidence="1" key="2">
    <citation type="submission" date="2011-02" db="EMBL/GenBank/DDBJ databases">
        <authorList>
            <person name="MacLean D."/>
        </authorList>
    </citation>
    <scope>NUCLEOTIDE SEQUENCE</scope>
</reference>
<evidence type="ECO:0000313" key="1">
    <source>
        <dbReference type="EMBL" id="CCA27368.1"/>
    </source>
</evidence>
<sequence length="164" mass="18504">MLCTQLSSEAVESDQLHFLFVNAFHSYVWGYSRLAITFSLPRWANIACAIVPSIKRSGRTIAILCLTFGVAYIRLYVSNILMSCAYNARAIPSSVFQSTVPSAPPGPAHVVIASALKISSIEYELRKVFVLAYEYFVLLKKYNERVAAASWWFIVTDQLFELEY</sequence>
<reference evidence="1" key="1">
    <citation type="journal article" date="2011" name="PLoS Biol.">
        <title>Gene gain and loss during evolution of obligate parasitism in the white rust pathogen of Arabidopsis thaliana.</title>
        <authorList>
            <person name="Kemen E."/>
            <person name="Gardiner A."/>
            <person name="Schultz-Larsen T."/>
            <person name="Kemen A.C."/>
            <person name="Balmuth A.L."/>
            <person name="Robert-Seilaniantz A."/>
            <person name="Bailey K."/>
            <person name="Holub E."/>
            <person name="Studholme D.J."/>
            <person name="Maclean D."/>
            <person name="Jones J.D."/>
        </authorList>
    </citation>
    <scope>NUCLEOTIDE SEQUENCE</scope>
</reference>
<protein>
    <submittedName>
        <fullName evidence="1">AlNc14C514G12018 protein</fullName>
    </submittedName>
</protein>
<dbReference type="AlphaFoldDB" id="F0X0S4"/>
<dbReference type="HOGENOM" id="CLU_1622011_0_0_1"/>